<protein>
    <submittedName>
        <fullName evidence="2">Uncharacterized protein</fullName>
    </submittedName>
</protein>
<dbReference type="Proteomes" id="UP000281553">
    <property type="component" value="Unassembled WGS sequence"/>
</dbReference>
<proteinExistence type="predicted"/>
<organism evidence="2 3">
    <name type="scientific">Dibothriocephalus latus</name>
    <name type="common">Fish tapeworm</name>
    <name type="synonym">Diphyllobothrium latum</name>
    <dbReference type="NCBI Taxonomy" id="60516"/>
    <lineage>
        <taxon>Eukaryota</taxon>
        <taxon>Metazoa</taxon>
        <taxon>Spiralia</taxon>
        <taxon>Lophotrochozoa</taxon>
        <taxon>Platyhelminthes</taxon>
        <taxon>Cestoda</taxon>
        <taxon>Eucestoda</taxon>
        <taxon>Diphyllobothriidea</taxon>
        <taxon>Diphyllobothriidae</taxon>
        <taxon>Dibothriocephalus</taxon>
    </lineage>
</organism>
<dbReference type="EMBL" id="UYRU01080976">
    <property type="protein sequence ID" value="VDN31541.1"/>
    <property type="molecule type" value="Genomic_DNA"/>
</dbReference>
<feature type="compositionally biased region" description="Basic residues" evidence="1">
    <location>
        <begin position="73"/>
        <end position="86"/>
    </location>
</feature>
<feature type="region of interest" description="Disordered" evidence="1">
    <location>
        <begin position="45"/>
        <end position="101"/>
    </location>
</feature>
<dbReference type="AlphaFoldDB" id="A0A3P7NKM7"/>
<feature type="compositionally biased region" description="Acidic residues" evidence="1">
    <location>
        <begin position="47"/>
        <end position="59"/>
    </location>
</feature>
<evidence type="ECO:0000313" key="3">
    <source>
        <dbReference type="Proteomes" id="UP000281553"/>
    </source>
</evidence>
<reference evidence="2 3" key="1">
    <citation type="submission" date="2018-11" db="EMBL/GenBank/DDBJ databases">
        <authorList>
            <consortium name="Pathogen Informatics"/>
        </authorList>
    </citation>
    <scope>NUCLEOTIDE SEQUENCE [LARGE SCALE GENOMIC DNA]</scope>
</reference>
<evidence type="ECO:0000256" key="1">
    <source>
        <dbReference type="SAM" id="MobiDB-lite"/>
    </source>
</evidence>
<evidence type="ECO:0000313" key="2">
    <source>
        <dbReference type="EMBL" id="VDN31541.1"/>
    </source>
</evidence>
<keyword evidence="3" id="KW-1185">Reference proteome</keyword>
<sequence length="101" mass="11365">MGLPEFVKVGKVFQAMSSNLKSMLELSKNLHGLLYSKPSEDAKLEVAAEEEEMETEQVEPDSSQSADICTPKKTPKKSRKSEKHRRSLESPTTASKKRRRS</sequence>
<gene>
    <name evidence="2" type="ORF">DILT_LOCUS15775</name>
</gene>
<name>A0A3P7NKM7_DIBLA</name>
<accession>A0A3P7NKM7</accession>